<gene>
    <name evidence="2" type="ORF">ALC53_10060</name>
</gene>
<reference evidence="2 3" key="1">
    <citation type="submission" date="2015-09" db="EMBL/GenBank/DDBJ databases">
        <title>Atta colombica WGS genome.</title>
        <authorList>
            <person name="Nygaard S."/>
            <person name="Hu H."/>
            <person name="Boomsma J."/>
            <person name="Zhang G."/>
        </authorList>
    </citation>
    <scope>NUCLEOTIDE SEQUENCE [LARGE SCALE GENOMIC DNA]</scope>
    <source>
        <strain evidence="2">Treedump-2</strain>
        <tissue evidence="2">Whole body</tissue>
    </source>
</reference>
<proteinExistence type="predicted"/>
<feature type="transmembrane region" description="Helical" evidence="1">
    <location>
        <begin position="59"/>
        <end position="77"/>
    </location>
</feature>
<name>A0A151I125_9HYME</name>
<accession>A0A151I125</accession>
<evidence type="ECO:0000313" key="3">
    <source>
        <dbReference type="Proteomes" id="UP000078540"/>
    </source>
</evidence>
<evidence type="ECO:0000256" key="1">
    <source>
        <dbReference type="SAM" id="Phobius"/>
    </source>
</evidence>
<dbReference type="AlphaFoldDB" id="A0A151I125"/>
<sequence>MKVTSACALEMISPRVRTYTVAAKIRQRRTLSLLLSMTLSETRSASRHRYLLISHTKSAVTAIIVVVVIVFTIRHITPALRVFDNTSLPYILNESDLHHTICFVTKKIVIERLLLAIVLK</sequence>
<evidence type="ECO:0000313" key="2">
    <source>
        <dbReference type="EMBL" id="KYM79514.1"/>
    </source>
</evidence>
<keyword evidence="1" id="KW-0812">Transmembrane</keyword>
<organism evidence="2 3">
    <name type="scientific">Atta colombica</name>
    <dbReference type="NCBI Taxonomy" id="520822"/>
    <lineage>
        <taxon>Eukaryota</taxon>
        <taxon>Metazoa</taxon>
        <taxon>Ecdysozoa</taxon>
        <taxon>Arthropoda</taxon>
        <taxon>Hexapoda</taxon>
        <taxon>Insecta</taxon>
        <taxon>Pterygota</taxon>
        <taxon>Neoptera</taxon>
        <taxon>Endopterygota</taxon>
        <taxon>Hymenoptera</taxon>
        <taxon>Apocrita</taxon>
        <taxon>Aculeata</taxon>
        <taxon>Formicoidea</taxon>
        <taxon>Formicidae</taxon>
        <taxon>Myrmicinae</taxon>
        <taxon>Atta</taxon>
    </lineage>
</organism>
<keyword evidence="3" id="KW-1185">Reference proteome</keyword>
<keyword evidence="1" id="KW-1133">Transmembrane helix</keyword>
<keyword evidence="1" id="KW-0472">Membrane</keyword>
<protein>
    <submittedName>
        <fullName evidence="2">Uncharacterized protein</fullName>
    </submittedName>
</protein>
<dbReference type="Proteomes" id="UP000078540">
    <property type="component" value="Unassembled WGS sequence"/>
</dbReference>
<dbReference type="EMBL" id="KQ976599">
    <property type="protein sequence ID" value="KYM79514.1"/>
    <property type="molecule type" value="Genomic_DNA"/>
</dbReference>